<dbReference type="EMBL" id="KI691654">
    <property type="protein sequence ID" value="ETM52306.1"/>
    <property type="molecule type" value="Genomic_DNA"/>
</dbReference>
<feature type="compositionally biased region" description="Basic and acidic residues" evidence="1">
    <location>
        <begin position="66"/>
        <end position="75"/>
    </location>
</feature>
<evidence type="ECO:0000256" key="1">
    <source>
        <dbReference type="SAM" id="MobiDB-lite"/>
    </source>
</evidence>
<feature type="region of interest" description="Disordered" evidence="1">
    <location>
        <begin position="66"/>
        <end position="93"/>
    </location>
</feature>
<organism evidence="2">
    <name type="scientific">Phytophthora nicotianae</name>
    <name type="common">Potato buckeye rot agent</name>
    <name type="synonym">Phytophthora parasitica</name>
    <dbReference type="NCBI Taxonomy" id="4792"/>
    <lineage>
        <taxon>Eukaryota</taxon>
        <taxon>Sar</taxon>
        <taxon>Stramenopiles</taxon>
        <taxon>Oomycota</taxon>
        <taxon>Peronosporomycetes</taxon>
        <taxon>Peronosporales</taxon>
        <taxon>Peronosporaceae</taxon>
        <taxon>Phytophthora</taxon>
    </lineage>
</organism>
<evidence type="ECO:0000313" key="2">
    <source>
        <dbReference type="EMBL" id="ETM52306.1"/>
    </source>
</evidence>
<proteinExistence type="predicted"/>
<feature type="compositionally biased region" description="Basic and acidic residues" evidence="1">
    <location>
        <begin position="84"/>
        <end position="93"/>
    </location>
</feature>
<dbReference type="AlphaFoldDB" id="W2NUP1"/>
<accession>W2NUP1</accession>
<reference evidence="2" key="1">
    <citation type="submission" date="2013-11" db="EMBL/GenBank/DDBJ databases">
        <title>The Genome Sequence of Phytophthora parasitica IAC_01/95.</title>
        <authorList>
            <consortium name="The Broad Institute Genomics Platform"/>
            <person name="Russ C."/>
            <person name="Tyler B."/>
            <person name="Panabieres F."/>
            <person name="Shan W."/>
            <person name="Tripathy S."/>
            <person name="Grunwald N."/>
            <person name="Machado M."/>
            <person name="Johnson C.S."/>
            <person name="Arredondo F."/>
            <person name="Hong C."/>
            <person name="Coffey M."/>
            <person name="Young S.K."/>
            <person name="Zeng Q."/>
            <person name="Gargeya S."/>
            <person name="Fitzgerald M."/>
            <person name="Abouelleil A."/>
            <person name="Alvarado L."/>
            <person name="Chapman S.B."/>
            <person name="Gainer-Dewar J."/>
            <person name="Goldberg J."/>
            <person name="Griggs A."/>
            <person name="Gujja S."/>
            <person name="Hansen M."/>
            <person name="Howarth C."/>
            <person name="Imamovic A."/>
            <person name="Ireland A."/>
            <person name="Larimer J."/>
            <person name="McCowan C."/>
            <person name="Murphy C."/>
            <person name="Pearson M."/>
            <person name="Poon T.W."/>
            <person name="Priest M."/>
            <person name="Roberts A."/>
            <person name="Saif S."/>
            <person name="Shea T."/>
            <person name="Sykes S."/>
            <person name="Wortman J."/>
            <person name="Nusbaum C."/>
            <person name="Birren B."/>
        </authorList>
    </citation>
    <scope>NUCLEOTIDE SEQUENCE [LARGE SCALE GENOMIC DNA]</scope>
    <source>
        <strain evidence="2">IAC_01/95</strain>
    </source>
</reference>
<sequence length="93" mass="10536">NNKHDIRFLRTAETNNEERGISLDGLKNELSFVKLKWAARQKMTPQDKLAAKPQKELEKMDDALKKTKGKLESKAAKAQRKVQSKRESGGTKA</sequence>
<dbReference type="Proteomes" id="UP000054532">
    <property type="component" value="Unassembled WGS sequence"/>
</dbReference>
<feature type="non-terminal residue" evidence="2">
    <location>
        <position position="1"/>
    </location>
</feature>
<name>W2NUP1_PHYNI</name>
<gene>
    <name evidence="2" type="ORF">L914_04055</name>
</gene>
<protein>
    <submittedName>
        <fullName evidence="2">Uncharacterized protein</fullName>
    </submittedName>
</protein>
<dbReference type="VEuPathDB" id="FungiDB:PPTG_08202"/>